<name>A0ACC1YMA3_MELAZ</name>
<dbReference type="Proteomes" id="UP001164539">
    <property type="component" value="Chromosome 2"/>
</dbReference>
<reference evidence="1 2" key="1">
    <citation type="journal article" date="2023" name="Science">
        <title>Complex scaffold remodeling in plant triterpene biosynthesis.</title>
        <authorList>
            <person name="De La Pena R."/>
            <person name="Hodgson H."/>
            <person name="Liu J.C."/>
            <person name="Stephenson M.J."/>
            <person name="Martin A.C."/>
            <person name="Owen C."/>
            <person name="Harkess A."/>
            <person name="Leebens-Mack J."/>
            <person name="Jimenez L.E."/>
            <person name="Osbourn A."/>
            <person name="Sattely E.S."/>
        </authorList>
    </citation>
    <scope>NUCLEOTIDE SEQUENCE [LARGE SCALE GENOMIC DNA]</scope>
    <source>
        <strain evidence="2">cv. JPN11</strain>
        <tissue evidence="1">Leaf</tissue>
    </source>
</reference>
<comment type="caution">
    <text evidence="1">The sequence shown here is derived from an EMBL/GenBank/DDBJ whole genome shotgun (WGS) entry which is preliminary data.</text>
</comment>
<sequence length="305" mass="33287">METSGKQLSAMYAVVTGSNKGIGFETVRQLASHGITVVLTAINEKIGMEATSVLHGMGLKNVVFHQLNVVDPVSVESLAEFIRKKFGRLDILVNNAAITGAIIDENDLKALNINATSLGPDEVTKMVQGVIKQTYEKAEECLNTNFYGVKRVTEALLPLLQKSSSGARIVNVSSLSGELQRIRSEHTRNELGNVETLTEEKLDAILTRFLQDFKENAIEANGWSIILPAYGISKAAINAYTRLLARKYPNMYINCVHPGRVKTDLSWHIGIITAEEGAKGSVKCALLPDGGPSGCYFRQTEMAEF</sequence>
<dbReference type="EMBL" id="CM051395">
    <property type="protein sequence ID" value="KAJ4724572.1"/>
    <property type="molecule type" value="Genomic_DNA"/>
</dbReference>
<proteinExistence type="predicted"/>
<gene>
    <name evidence="1" type="ORF">OWV82_003548</name>
</gene>
<keyword evidence="2" id="KW-1185">Reference proteome</keyword>
<accession>A0ACC1YMA3</accession>
<organism evidence="1 2">
    <name type="scientific">Melia azedarach</name>
    <name type="common">Chinaberry tree</name>
    <dbReference type="NCBI Taxonomy" id="155640"/>
    <lineage>
        <taxon>Eukaryota</taxon>
        <taxon>Viridiplantae</taxon>
        <taxon>Streptophyta</taxon>
        <taxon>Embryophyta</taxon>
        <taxon>Tracheophyta</taxon>
        <taxon>Spermatophyta</taxon>
        <taxon>Magnoliopsida</taxon>
        <taxon>eudicotyledons</taxon>
        <taxon>Gunneridae</taxon>
        <taxon>Pentapetalae</taxon>
        <taxon>rosids</taxon>
        <taxon>malvids</taxon>
        <taxon>Sapindales</taxon>
        <taxon>Meliaceae</taxon>
        <taxon>Melia</taxon>
    </lineage>
</organism>
<evidence type="ECO:0000313" key="2">
    <source>
        <dbReference type="Proteomes" id="UP001164539"/>
    </source>
</evidence>
<protein>
    <submittedName>
        <fullName evidence="1">(+)-neomenthol dehydrogenase-like</fullName>
    </submittedName>
</protein>
<evidence type="ECO:0000313" key="1">
    <source>
        <dbReference type="EMBL" id="KAJ4724572.1"/>
    </source>
</evidence>